<dbReference type="EMBL" id="JAFCIX010000357">
    <property type="protein sequence ID" value="KAH6593286.1"/>
    <property type="molecule type" value="Genomic_DNA"/>
</dbReference>
<evidence type="ECO:0000313" key="3">
    <source>
        <dbReference type="Proteomes" id="UP001648503"/>
    </source>
</evidence>
<evidence type="ECO:0000256" key="1">
    <source>
        <dbReference type="SAM" id="MobiDB-lite"/>
    </source>
</evidence>
<evidence type="ECO:0000313" key="2">
    <source>
        <dbReference type="EMBL" id="KAH6593286.1"/>
    </source>
</evidence>
<keyword evidence="3" id="KW-1185">Reference proteome</keyword>
<protein>
    <submittedName>
        <fullName evidence="2">Uncharacterized protein</fullName>
    </submittedName>
</protein>
<dbReference type="Proteomes" id="UP001648503">
    <property type="component" value="Unassembled WGS sequence"/>
</dbReference>
<name>A0ABQ8F6Y2_9FUNG</name>
<reference evidence="2 3" key="1">
    <citation type="submission" date="2021-02" db="EMBL/GenBank/DDBJ databases">
        <title>Variation within the Batrachochytrium salamandrivorans European outbreak.</title>
        <authorList>
            <person name="Kelly M."/>
            <person name="Pasmans F."/>
            <person name="Shea T.P."/>
            <person name="Munoz J.F."/>
            <person name="Carranza S."/>
            <person name="Cuomo C.A."/>
            <person name="Martel A."/>
        </authorList>
    </citation>
    <scope>NUCLEOTIDE SEQUENCE [LARGE SCALE GENOMIC DNA]</scope>
    <source>
        <strain evidence="2 3">AMFP18/2</strain>
    </source>
</reference>
<organism evidence="2 3">
    <name type="scientific">Batrachochytrium salamandrivorans</name>
    <dbReference type="NCBI Taxonomy" id="1357716"/>
    <lineage>
        <taxon>Eukaryota</taxon>
        <taxon>Fungi</taxon>
        <taxon>Fungi incertae sedis</taxon>
        <taxon>Chytridiomycota</taxon>
        <taxon>Chytridiomycota incertae sedis</taxon>
        <taxon>Chytridiomycetes</taxon>
        <taxon>Rhizophydiales</taxon>
        <taxon>Rhizophydiales incertae sedis</taxon>
        <taxon>Batrachochytrium</taxon>
    </lineage>
</organism>
<comment type="caution">
    <text evidence="2">The sequence shown here is derived from an EMBL/GenBank/DDBJ whole genome shotgun (WGS) entry which is preliminary data.</text>
</comment>
<gene>
    <name evidence="2" type="ORF">BASA50_007493</name>
</gene>
<proteinExistence type="predicted"/>
<feature type="region of interest" description="Disordered" evidence="1">
    <location>
        <begin position="1"/>
        <end position="29"/>
    </location>
</feature>
<accession>A0ABQ8F6Y2</accession>
<sequence length="163" mass="18141">MPCLRAVPLSTPPPSSAENSPSACMDMAQDNHSLDHLPDLEYDLLTCPSAEEDEDCEQQQLPPTDYDSSSLLDQLSCQCQCRTPSSLPSLPQRSHSSGPKKFVGFSDKVCVWFTHGHDEYDRATDDIVKLTYKDMLEFLTFRVEMRDEALKLAQGSALLTVPS</sequence>